<keyword evidence="1" id="KW-1133">Transmembrane helix</keyword>
<dbReference type="InterPro" id="IPR025424">
    <property type="entry name" value="YrhK_domain"/>
</dbReference>
<feature type="domain" description="YrhK" evidence="2">
    <location>
        <begin position="26"/>
        <end position="82"/>
    </location>
</feature>
<feature type="transmembrane region" description="Helical" evidence="1">
    <location>
        <begin position="30"/>
        <end position="52"/>
    </location>
</feature>
<accession>A0A9D1TKK3</accession>
<protein>
    <submittedName>
        <fullName evidence="3">YrhK family protein</fullName>
    </submittedName>
</protein>
<keyword evidence="1" id="KW-0812">Transmembrane</keyword>
<proteinExistence type="predicted"/>
<name>A0A9D1TKK3_9BACI</name>
<sequence length="87" mass="10338">MDSSNHKNPSPELDIYWGKHEIIISQRYEFFYTLNDIFIALWFIIGSILFFSESTVTIGTWLFLIGSIQLLIRPIIRIIRNIHLKRL</sequence>
<dbReference type="Proteomes" id="UP000823937">
    <property type="component" value="Unassembled WGS sequence"/>
</dbReference>
<gene>
    <name evidence="3" type="ORF">H9895_05240</name>
</gene>
<reference evidence="3" key="2">
    <citation type="submission" date="2021-04" db="EMBL/GenBank/DDBJ databases">
        <authorList>
            <person name="Gilroy R."/>
        </authorList>
    </citation>
    <scope>NUCLEOTIDE SEQUENCE</scope>
    <source>
        <strain evidence="3">CHK169-2315</strain>
    </source>
</reference>
<evidence type="ECO:0000313" key="3">
    <source>
        <dbReference type="EMBL" id="HIV74472.1"/>
    </source>
</evidence>
<dbReference type="AlphaFoldDB" id="A0A9D1TKK3"/>
<feature type="transmembrane region" description="Helical" evidence="1">
    <location>
        <begin position="58"/>
        <end position="76"/>
    </location>
</feature>
<comment type="caution">
    <text evidence="3">The sequence shown here is derived from an EMBL/GenBank/DDBJ whole genome shotgun (WGS) entry which is preliminary data.</text>
</comment>
<organism evidence="3 4">
    <name type="scientific">Candidatus Pseudogracilibacillus intestinigallinarum</name>
    <dbReference type="NCBI Taxonomy" id="2838742"/>
    <lineage>
        <taxon>Bacteria</taxon>
        <taxon>Bacillati</taxon>
        <taxon>Bacillota</taxon>
        <taxon>Bacilli</taxon>
        <taxon>Bacillales</taxon>
        <taxon>Bacillaceae</taxon>
        <taxon>Pseudogracilibacillus</taxon>
    </lineage>
</organism>
<dbReference type="Pfam" id="PF14145">
    <property type="entry name" value="YrhK"/>
    <property type="match status" value="1"/>
</dbReference>
<dbReference type="EMBL" id="DXHX01000075">
    <property type="protein sequence ID" value="HIV74472.1"/>
    <property type="molecule type" value="Genomic_DNA"/>
</dbReference>
<evidence type="ECO:0000259" key="2">
    <source>
        <dbReference type="Pfam" id="PF14145"/>
    </source>
</evidence>
<keyword evidence="1" id="KW-0472">Membrane</keyword>
<evidence type="ECO:0000313" key="4">
    <source>
        <dbReference type="Proteomes" id="UP000823937"/>
    </source>
</evidence>
<reference evidence="3" key="1">
    <citation type="journal article" date="2021" name="PeerJ">
        <title>Extensive microbial diversity within the chicken gut microbiome revealed by metagenomics and culture.</title>
        <authorList>
            <person name="Gilroy R."/>
            <person name="Ravi A."/>
            <person name="Getino M."/>
            <person name="Pursley I."/>
            <person name="Horton D.L."/>
            <person name="Alikhan N.F."/>
            <person name="Baker D."/>
            <person name="Gharbi K."/>
            <person name="Hall N."/>
            <person name="Watson M."/>
            <person name="Adriaenssens E.M."/>
            <person name="Foster-Nyarko E."/>
            <person name="Jarju S."/>
            <person name="Secka A."/>
            <person name="Antonio M."/>
            <person name="Oren A."/>
            <person name="Chaudhuri R.R."/>
            <person name="La Ragione R."/>
            <person name="Hildebrand F."/>
            <person name="Pallen M.J."/>
        </authorList>
    </citation>
    <scope>NUCLEOTIDE SEQUENCE</scope>
    <source>
        <strain evidence="3">CHK169-2315</strain>
    </source>
</reference>
<evidence type="ECO:0000256" key="1">
    <source>
        <dbReference type="SAM" id="Phobius"/>
    </source>
</evidence>